<keyword evidence="4" id="KW-0804">Transcription</keyword>
<protein>
    <recommendedName>
        <fullName evidence="6">Transcription initiation factor TFIID subunit 1</fullName>
    </recommendedName>
</protein>
<reference evidence="12" key="1">
    <citation type="journal article" date="2012" name="Nat. Biotechnol.">
        <title>Reference genome sequence of the model plant Setaria.</title>
        <authorList>
            <person name="Bennetzen J.L."/>
            <person name="Schmutz J."/>
            <person name="Wang H."/>
            <person name="Percifield R."/>
            <person name="Hawkins J."/>
            <person name="Pontaroli A.C."/>
            <person name="Estep M."/>
            <person name="Feng L."/>
            <person name="Vaughn J.N."/>
            <person name="Grimwood J."/>
            <person name="Jenkins J."/>
            <person name="Barry K."/>
            <person name="Lindquist E."/>
            <person name="Hellsten U."/>
            <person name="Deshpande S."/>
            <person name="Wang X."/>
            <person name="Wu X."/>
            <person name="Mitros T."/>
            <person name="Triplett J."/>
            <person name="Yang X."/>
            <person name="Ye C.Y."/>
            <person name="Mauro-Herrera M."/>
            <person name="Wang L."/>
            <person name="Li P."/>
            <person name="Sharma M."/>
            <person name="Sharma R."/>
            <person name="Ronald P.C."/>
            <person name="Panaud O."/>
            <person name="Kellogg E.A."/>
            <person name="Brutnell T.P."/>
            <person name="Doust A.N."/>
            <person name="Tuskan G.A."/>
            <person name="Rokhsar D."/>
            <person name="Devos K.M."/>
        </authorList>
    </citation>
    <scope>NUCLEOTIDE SEQUENCE [LARGE SCALE GENOMIC DNA]</scope>
    <source>
        <strain evidence="12">Yugu1</strain>
    </source>
</reference>
<feature type="compositionally biased region" description="Basic and acidic residues" evidence="9">
    <location>
        <begin position="1558"/>
        <end position="1573"/>
    </location>
</feature>
<keyword evidence="8" id="KW-0175">Coiled coil</keyword>
<dbReference type="GO" id="GO:0017025">
    <property type="term" value="F:TBP-class protein binding"/>
    <property type="evidence" value="ECO:0007669"/>
    <property type="project" value="InterPro"/>
</dbReference>
<keyword evidence="3 7" id="KW-0103">Bromodomain</keyword>
<keyword evidence="5" id="KW-0539">Nucleus</keyword>
<evidence type="ECO:0000259" key="10">
    <source>
        <dbReference type="PROSITE" id="PS50014"/>
    </source>
</evidence>
<feature type="compositionally biased region" description="Basic and acidic residues" evidence="9">
    <location>
        <begin position="1483"/>
        <end position="1495"/>
    </location>
</feature>
<dbReference type="InterPro" id="IPR036741">
    <property type="entry name" value="TAFII-230_TBP-bd_sf"/>
</dbReference>
<dbReference type="SUPFAM" id="SSF47370">
    <property type="entry name" value="Bromodomain"/>
    <property type="match status" value="1"/>
</dbReference>
<evidence type="ECO:0000256" key="5">
    <source>
        <dbReference type="ARBA" id="ARBA00023242"/>
    </source>
</evidence>
<dbReference type="PROSITE" id="PS50053">
    <property type="entry name" value="UBIQUITIN_2"/>
    <property type="match status" value="1"/>
</dbReference>
<dbReference type="PROSITE" id="PS50014">
    <property type="entry name" value="BROMODOMAIN_2"/>
    <property type="match status" value="1"/>
</dbReference>
<dbReference type="InterPro" id="IPR022591">
    <property type="entry name" value="TAF1_HAT_dom"/>
</dbReference>
<dbReference type="PANTHER" id="PTHR13900:SF0">
    <property type="entry name" value="TRANSCRIPTION INITIATION FACTOR TFIID SUBUNIT 1"/>
    <property type="match status" value="1"/>
</dbReference>
<dbReference type="GO" id="GO:0016251">
    <property type="term" value="F:RNA polymerase II general transcription initiation factor activity"/>
    <property type="evidence" value="ECO:0007669"/>
    <property type="project" value="InterPro"/>
</dbReference>
<dbReference type="Pfam" id="PF12157">
    <property type="entry name" value="DUF3591"/>
    <property type="match status" value="1"/>
</dbReference>
<feature type="region of interest" description="Disordered" evidence="9">
    <location>
        <begin position="1550"/>
        <end position="1573"/>
    </location>
</feature>
<name>A0A368QMM4_SETIT</name>
<dbReference type="Gene3D" id="1.20.920.10">
    <property type="entry name" value="Bromodomain-like"/>
    <property type="match status" value="1"/>
</dbReference>
<gene>
    <name evidence="12" type="ORF">SETIT_3G366500v2</name>
</gene>
<evidence type="ECO:0000259" key="11">
    <source>
        <dbReference type="PROSITE" id="PS50053"/>
    </source>
</evidence>
<dbReference type="InterPro" id="IPR009067">
    <property type="entry name" value="TAF_II_230-bd"/>
</dbReference>
<evidence type="ECO:0000256" key="7">
    <source>
        <dbReference type="PROSITE-ProRule" id="PRU00035"/>
    </source>
</evidence>
<evidence type="ECO:0000256" key="9">
    <source>
        <dbReference type="SAM" id="MobiDB-lite"/>
    </source>
</evidence>
<evidence type="ECO:0000313" key="12">
    <source>
        <dbReference type="EMBL" id="RCV19216.1"/>
    </source>
</evidence>
<dbReference type="InterPro" id="IPR001487">
    <property type="entry name" value="Bromodomain"/>
</dbReference>
<evidence type="ECO:0000256" key="1">
    <source>
        <dbReference type="ARBA" id="ARBA00004123"/>
    </source>
</evidence>
<dbReference type="Gene3D" id="3.10.20.90">
    <property type="entry name" value="Phosphatidylinositol 3-kinase Catalytic Subunit, Chain A, domain 1"/>
    <property type="match status" value="1"/>
</dbReference>
<feature type="domain" description="Bromo" evidence="10">
    <location>
        <begin position="1614"/>
        <end position="1684"/>
    </location>
</feature>
<dbReference type="SUPFAM" id="SSF54236">
    <property type="entry name" value="Ubiquitin-like"/>
    <property type="match status" value="1"/>
</dbReference>
<dbReference type="SMART" id="SM00297">
    <property type="entry name" value="BROMO"/>
    <property type="match status" value="1"/>
</dbReference>
<comment type="subcellular location">
    <subcellularLocation>
        <location evidence="1">Nucleus</location>
    </subcellularLocation>
</comment>
<dbReference type="PANTHER" id="PTHR13900">
    <property type="entry name" value="TRANSCRIPTION INITIATION FACTOR TFIID"/>
    <property type="match status" value="1"/>
</dbReference>
<sequence>MRDNESPTVSAADDDEEEDYEEPGGGNGFLGFMFGNVDDSGDLDADYLDEDVKEHLFALTDDLGQSLEDIDLIRSSPAPTDPSEQDYDDKAEDAVDFEDIDEEYNGPEVEATTEEENVLSRKDYFSSNAVYALVNSTVSVFDEENYDEDDETTNDIEIHVNSVAQNCSSDVLTEQPVMEPSNIMNFEYEVLQSILTQKEMGTEEGHLGSETAVSLPVLCIEDGSVILRFCEIFDIQEPARKRKADHHTHPINKELRIAKYADIIEEDEEVFFRSSIHNSSNLKHIKMDEDFGESDSDESVPDVTLCLNDSCRSEQPMKDSHQDIPTAKQSPVCPDFYALEHDDWENYIIWDDSPPATESQPFLKSCVIYEESMDTHCEDRAKDFGHPTGCCDVKSKIHVSPVIIQPFGFTKMPAASNYHAPENSYRALTKETAQDKNNHTEPNRIAGTLKTKTMQCLDNLYSLNRELLEGSWWDNIIWDPCEDTLKPRLIFDLKDDRMLFEILDEKKVDLIHSHAPAMSVGSQSGQSSTSSVEKFDNQSISWSDHFNISNDEFYSNWKWSQQAKSSSKKGASIHIKVVHSAPAQKLQTMKLKLSNKEIVNFHRPKAKWYPHENKLAAQLQGVASSHGRMTAILMTLGRKGFKLVFNADETPVSVKLKVSKKLEFKPSERIKLFCSGKELQDDISLAMQNVYPNSILHVVRSEVNLWPKAQKLPGEGKPLHPPRAFRKKADLSVKDGHVFLMEYCEERPLLLSNAGMGARLCTYYQKTSPADETATSLQKNSNGLGTVLAIDPADIPPFLGDIHSGSHQSCLETNMYRSPIFPHQVSSTDYLLVRSTKGVLSLRRIDKLYAVGQQEPHMEVLSPGTKTVQNYLLDRMLVYVYREFRARERPGVISQIRADELPIQSPLTDAMVRKRLKHCAELKKGPYGHSFWTQRPDFQVPSEEELRRLLAPESVCCYDSMQAGLYRLKKLGIVNLTHPVGLASAMNQLPDEVMELSAAANIERELQITSWNLTSNFVACTNEDRKNIERLEITGFGDPSGCGLGFSYVKKKSAPAKGTLVTGTDADLRRLSNDAARELLLKFGLPEEQIDKLTRWDRITMVRKLSSEKAISGITINEIPVSKFARRNGMSFMQLQQQTREKCQEIWDRQVESLSAVDHVENGSDTEANSDLDSFAGDLENLLDAEEFDDEDTGKAGLRNDKAEGMRGLIMRRCPTRTQINGEIEDDVEEVSLAKKLLEDDGNDTKGKKQPVDMTNYGTSIYGRGAIKSKQSETGQMIKSYAHSAALTPKGSTATEVQEARNSFAEGRLPLKLKAAMTFDGNDILLVKRSALGMDALEEKRQCGKYGTLICGACGQLGHIRTNKLCPKYGEDQENSGMDTNSTKSNPLDEVSQMRIKTPSKKLTTMVSSEVPETRGPECIEKKKSVQVKFKCGDDYPPDTIKASVVFRPPAELGKDIPCKMITIKQPKVLVDQERHVEFLASENKSREDWCDRESGQMNSLHGSRSSLEERSSSNRIIMENDGSLITFKGKRDIQEQMPIETRIHEKREKGLRKAKQKIMEKRKPESGGDALLDHRPYINERRVPEKHRASKRRRGGEVELSNILEKVVDQLRRNTAISYLFLKPVMKKDAPDYFDIVKRPMDLATIRDKVRKMEYRNRQSFRLDVAQIAVNAHAYNDNRHRGIPPLADELLKMCDQLLEESAELLDDAEGAIED</sequence>
<evidence type="ECO:0000256" key="2">
    <source>
        <dbReference type="ARBA" id="ARBA00023015"/>
    </source>
</evidence>
<organism evidence="12">
    <name type="scientific">Setaria italica</name>
    <name type="common">Foxtail millet</name>
    <name type="synonym">Panicum italicum</name>
    <dbReference type="NCBI Taxonomy" id="4555"/>
    <lineage>
        <taxon>Eukaryota</taxon>
        <taxon>Viridiplantae</taxon>
        <taxon>Streptophyta</taxon>
        <taxon>Embryophyta</taxon>
        <taxon>Tracheophyta</taxon>
        <taxon>Spermatophyta</taxon>
        <taxon>Magnoliopsida</taxon>
        <taxon>Liliopsida</taxon>
        <taxon>Poales</taxon>
        <taxon>Poaceae</taxon>
        <taxon>PACMAD clade</taxon>
        <taxon>Panicoideae</taxon>
        <taxon>Panicodae</taxon>
        <taxon>Paniceae</taxon>
        <taxon>Cenchrinae</taxon>
        <taxon>Setaria</taxon>
    </lineage>
</organism>
<feature type="region of interest" description="Disordered" evidence="9">
    <location>
        <begin position="1"/>
        <end position="33"/>
    </location>
</feature>
<evidence type="ECO:0000256" key="8">
    <source>
        <dbReference type="SAM" id="Coils"/>
    </source>
</evidence>
<dbReference type="InterPro" id="IPR000626">
    <property type="entry name" value="Ubiquitin-like_dom"/>
</dbReference>
<feature type="coiled-coil region" evidence="8">
    <location>
        <begin position="1688"/>
        <end position="1715"/>
    </location>
</feature>
<evidence type="ECO:0000256" key="6">
    <source>
        <dbReference type="ARBA" id="ARBA00040102"/>
    </source>
</evidence>
<dbReference type="InterPro" id="IPR036427">
    <property type="entry name" value="Bromodomain-like_sf"/>
</dbReference>
<dbReference type="OrthoDB" id="21449at2759"/>
<evidence type="ECO:0000256" key="3">
    <source>
        <dbReference type="ARBA" id="ARBA00023117"/>
    </source>
</evidence>
<evidence type="ECO:0000256" key="4">
    <source>
        <dbReference type="ARBA" id="ARBA00023163"/>
    </source>
</evidence>
<reference evidence="12" key="2">
    <citation type="submission" date="2015-07" db="EMBL/GenBank/DDBJ databases">
        <authorList>
            <person name="Noorani M."/>
        </authorList>
    </citation>
    <scope>NUCLEOTIDE SEQUENCE</scope>
    <source>
        <strain evidence="12">Yugu1</strain>
    </source>
</reference>
<dbReference type="GO" id="GO:0005669">
    <property type="term" value="C:transcription factor TFIID complex"/>
    <property type="evidence" value="ECO:0007669"/>
    <property type="project" value="InterPro"/>
</dbReference>
<feature type="compositionally biased region" description="Acidic residues" evidence="9">
    <location>
        <begin position="12"/>
        <end position="22"/>
    </location>
</feature>
<feature type="region of interest" description="Disordered" evidence="9">
    <location>
        <begin position="1483"/>
        <end position="1512"/>
    </location>
</feature>
<dbReference type="PRINTS" id="PR00503">
    <property type="entry name" value="BROMODOMAIN"/>
</dbReference>
<keyword evidence="2" id="KW-0805">Transcription regulation</keyword>
<dbReference type="SUPFAM" id="SSF47055">
    <property type="entry name" value="TAF(II)230 TBP-binding fragment"/>
    <property type="match status" value="1"/>
</dbReference>
<accession>A0A368QMM4</accession>
<dbReference type="STRING" id="4555.A0A368QMM4"/>
<feature type="domain" description="Ubiquitin-like" evidence="11">
    <location>
        <begin position="629"/>
        <end position="699"/>
    </location>
</feature>
<dbReference type="EMBL" id="CM003530">
    <property type="protein sequence ID" value="RCV19216.1"/>
    <property type="molecule type" value="Genomic_DNA"/>
</dbReference>
<dbReference type="GO" id="GO:0004402">
    <property type="term" value="F:histone acetyltransferase activity"/>
    <property type="evidence" value="ECO:0007669"/>
    <property type="project" value="InterPro"/>
</dbReference>
<dbReference type="InterPro" id="IPR029071">
    <property type="entry name" value="Ubiquitin-like_domsf"/>
</dbReference>
<dbReference type="InterPro" id="IPR040240">
    <property type="entry name" value="TAF1"/>
</dbReference>
<dbReference type="SMART" id="SM00213">
    <property type="entry name" value="UBQ"/>
    <property type="match status" value="1"/>
</dbReference>
<dbReference type="Pfam" id="PF00439">
    <property type="entry name" value="Bromodomain"/>
    <property type="match status" value="1"/>
</dbReference>
<proteinExistence type="predicted"/>
<dbReference type="Pfam" id="PF09247">
    <property type="entry name" value="TBP-binding"/>
    <property type="match status" value="1"/>
</dbReference>
<dbReference type="FunFam" id="3.10.20.90:FF:000223">
    <property type="entry name" value="Transcription initiation factor TFIID subunit 1"/>
    <property type="match status" value="1"/>
</dbReference>